<feature type="compositionally biased region" description="Acidic residues" evidence="7">
    <location>
        <begin position="787"/>
        <end position="796"/>
    </location>
</feature>
<feature type="compositionally biased region" description="Acidic residues" evidence="7">
    <location>
        <begin position="538"/>
        <end position="548"/>
    </location>
</feature>
<evidence type="ECO:0000256" key="2">
    <source>
        <dbReference type="ARBA" id="ARBA00022737"/>
    </source>
</evidence>
<feature type="compositionally biased region" description="Basic and acidic residues" evidence="7">
    <location>
        <begin position="1239"/>
        <end position="1248"/>
    </location>
</feature>
<feature type="compositionally biased region" description="Pro residues" evidence="7">
    <location>
        <begin position="1311"/>
        <end position="1333"/>
    </location>
</feature>
<dbReference type="SMART" id="SM00343">
    <property type="entry name" value="ZnF_C2HC"/>
    <property type="match status" value="3"/>
</dbReference>
<gene>
    <name evidence="12" type="primary">LOC106180810</name>
</gene>
<feature type="compositionally biased region" description="Polar residues" evidence="7">
    <location>
        <begin position="2181"/>
        <end position="2190"/>
    </location>
</feature>
<dbReference type="SMART" id="SM00032">
    <property type="entry name" value="CCP"/>
    <property type="match status" value="6"/>
</dbReference>
<dbReference type="GeneID" id="106180810"/>
<keyword evidence="5" id="KW-0862">Zinc</keyword>
<dbReference type="SUPFAM" id="SSF57756">
    <property type="entry name" value="Retrovirus zinc finger-like domains"/>
    <property type="match status" value="1"/>
</dbReference>
<feature type="domain" description="CCHC-type" evidence="8">
    <location>
        <begin position="477"/>
        <end position="492"/>
    </location>
</feature>
<dbReference type="Pfam" id="PF00084">
    <property type="entry name" value="Sushi"/>
    <property type="match status" value="4"/>
</dbReference>
<feature type="compositionally biased region" description="Basic residues" evidence="7">
    <location>
        <begin position="2099"/>
        <end position="2108"/>
    </location>
</feature>
<dbReference type="Proteomes" id="UP000085678">
    <property type="component" value="Unplaced"/>
</dbReference>
<dbReference type="PANTHER" id="PTHR19325">
    <property type="entry name" value="COMPLEMENT COMPONENT-RELATED SUSHI DOMAIN-CONTAINING"/>
    <property type="match status" value="1"/>
</dbReference>
<evidence type="ECO:0000259" key="8">
    <source>
        <dbReference type="PROSITE" id="PS50158"/>
    </source>
</evidence>
<dbReference type="RefSeq" id="XP_013420397.1">
    <property type="nucleotide sequence ID" value="XM_013564943.1"/>
</dbReference>
<feature type="region of interest" description="Disordered" evidence="7">
    <location>
        <begin position="1302"/>
        <end position="1338"/>
    </location>
</feature>
<feature type="compositionally biased region" description="Basic residues" evidence="7">
    <location>
        <begin position="1875"/>
        <end position="1885"/>
    </location>
</feature>
<evidence type="ECO:0000313" key="12">
    <source>
        <dbReference type="RefSeq" id="XP_013420397.1"/>
    </source>
</evidence>
<dbReference type="GO" id="GO:0003676">
    <property type="term" value="F:nucleic acid binding"/>
    <property type="evidence" value="ECO:0007669"/>
    <property type="project" value="InterPro"/>
</dbReference>
<evidence type="ECO:0000256" key="1">
    <source>
        <dbReference type="ARBA" id="ARBA00022659"/>
    </source>
</evidence>
<evidence type="ECO:0000313" key="11">
    <source>
        <dbReference type="Proteomes" id="UP000085678"/>
    </source>
</evidence>
<protein>
    <submittedName>
        <fullName evidence="12">Uncharacterized protein LOC106180810</fullName>
    </submittedName>
</protein>
<dbReference type="InterPro" id="IPR035976">
    <property type="entry name" value="Sushi/SCR/CCP_sf"/>
</dbReference>
<dbReference type="InParanoid" id="A0A1S3KD22"/>
<keyword evidence="5" id="KW-0863">Zinc-finger</keyword>
<feature type="compositionally biased region" description="Basic and acidic residues" evidence="7">
    <location>
        <begin position="2025"/>
        <end position="2041"/>
    </location>
</feature>
<dbReference type="InterPro" id="IPR036875">
    <property type="entry name" value="Znf_CCHC_sf"/>
</dbReference>
<sequence>MIFVLSITISKIKTYPGKNCSTPPTVNNADIEPGYNTLFESELNYTCHNGYQFSPGVKEMIISCNASGVWNVTPPHCTLKTCPAVQTIQNGAPDTTATAAFTTVTYSCNTGYEFTDNETVKYVTCQNDATWNDTVSDCRIKDCVTVPTIPNATPWSNPTTTYGSLIRYTCLANYHFSPGVYFIYIQCGSDKQWSPDPATLTATTLDCSDPPPYVANATVNYTTVNYGSVANYTCFDRYKFPDGNDTKTVTCDGNGLWTPVVPSCENVLVPCPNIIAPNYTTLTGDNSTEAFSWAILTCNDGYRFPTGEKVRMMQCLNSLWNATIEPCQVMSCGPITIYPNMTVEGTGNMYGDSLTYTCEVNGTVFPEGTTSRIVRCVDAGWSPRSLPECQGQAVVIVVKPPDPVPVEAAVEIVVATATVPMALIGGFLTFIVALDLATLAKHVAIMRENLQHFFNRIKGEPPPEKKKKKKQAAETLKCKHCKEEGHRSRDCPICRYCKTDDHQTKECPLLNKYCDVCGYHGHLPEECDDSDVERIKEEEEDEEEEEEEVQRRPRHRKKSFDSGIVNDWKDWDPGVSAEDIEVACLMPELQRDDFKFRRALSCPPRMKKIHAQELMTLTPKEDTSFVPIIGLNDVYRALLSPTEFGREHRIQYQRGEYAVFTPSHTPQPEDIRVPTPVYRPFLTPTESPPPGYAIYPDEYAADAVPSDHANVILHHLPQPTPPPPKTPPFVYTMRGPYLEPTEQLPAYLDVADPKIDRLLFSPDDSAMPADQTDYFVARPVRPPSPEKDDDEWSNATDPDEVLDELIRLTEDNDQSDKPTKVTVDIPLHANTLISSSEVDLKATSNEKPAGFMSPTTPAEQVPPLVFPRKNPLGQDAPRTETLLTPTENEANTGRETAARDQIFTPMYEGEIIKVSEESIGTPQKEDIINLKRSAVSLTHSYHQSELESVADLKEPEQRPKSATTIAVEEQRQRQCISPSVSPVPAPRARSNPEIKAPLADMLHDRNIFTPLFEIDASQVIPEGATEPRNVSRNTESTANNPLNTLMEDDPLLGQRCMSPSTMPGPRPYEHHPDPWKGLFGSRNIFTPLPFTDPTQRIPEGATEPKWKREVNDAKVATNELGVTVESNDVTPKPVADQKLKAERHPSVEKIQRSEAEPPQKIQPEVPPTTTKVAEIKEQPAKQPDATAALLAVEELRYNLFTPLDMPDPSQLKLDRFPSLPSGRPVVSPTWDLPESVLKTSRDPDDPDFRPVFTPSTLQPHPSLIRGQRARKVDPLKLERCFSAMGDLDPNQDSRLYKYEKNRAQRVDSPTPSLPPADTPPSSPTPEMPPPDSPVPFEGLDPMSLIDRMITPAGYNDHTNVESTPMRNIFTPFYDEAQAVKPEDPRLRKPLSKVNVPVLPFTPPPTEADPRQQLGLFSPTDLDYDVDEQGRISPVSEASLPLFDDDPDRDAFPWEFDDSAQVFTPTEIESNVPSSESNALRANLLTPMWALDPNQKVKEVVAPTKIKELENAGIRPMSVNEEHADVPPTHTDTKINNRPSLMTPLFDVDPTQQCIPGRSFSPEKNTPRNPLKALVSRPMSASETPQGNGNKPSVRRAFSPLSMVDINPQFRTETPHEWPYADQERPVFTPFAVQDPTQMIKNRGMLEWNMEKPQLQPPDRYQAVFSPDIVPPSDPEERIKTPEVYAPSYTPPPRELPSFFTPPATPEPVKKVNWEKVKADIWLNKMKAENQTVAGKQKAWLNKLKTKSDSQDDEYKLTLKPASQATGSPAIIVRPSSPVKSKDQSAQNVNLLSVDTAKAVAEDEMKQKKKERKKRFKDLAQKAVEAEDAEPALPDDEAGESEHKKKKKKKDKKKKLEDLVDAAVEKDISDDTTGEKKKKHKSKKSKKQETAEPEENQPDVESVSKKKKKEKASDSLEIAGAGAPEATDTLTLPATNAMELKVPSTNDKNAVTESKAPNSPGPERPVSTVPTLPPLSPVPQSMVHSGAPNATSLSTAPSVAVDIDAVIENTGESEVKEKKKKKKKDKEKEKDEPVDPEKKEDPTPSDSVIVNIDGDNVGETKTKEKKKKKDKDNDQVVIDMPDDEVQGSTGFAAALGAVVKLKKKKKKKKRGDETEAEDNLETEDDSGKKRKKKKKKSKENDDEVLTEEGTIDNDDSSKGKDKEAKPETSSDEPSPLGDSKQDSGNGENNGDVSAGVQVENEVTEKKKKKKKKEKEKEDEAKETEEAAANPPDDTVEVVNEEDGKKKKKKKKREKDKENEEEPASNETPSQAIVNDAEPDGEKKKKKKKKSKNKESEDGGNVDENV</sequence>
<evidence type="ECO:0000256" key="3">
    <source>
        <dbReference type="ARBA" id="ARBA00023157"/>
    </source>
</evidence>
<keyword evidence="3 6" id="KW-1015">Disulfide bond</keyword>
<proteinExistence type="predicted"/>
<feature type="compositionally biased region" description="Acidic residues" evidence="7">
    <location>
        <begin position="1825"/>
        <end position="1838"/>
    </location>
</feature>
<dbReference type="CDD" id="cd00033">
    <property type="entry name" value="CCP"/>
    <property type="match status" value="3"/>
</dbReference>
<dbReference type="Gene3D" id="4.10.60.10">
    <property type="entry name" value="Zinc finger, CCHC-type"/>
    <property type="match status" value="1"/>
</dbReference>
<feature type="compositionally biased region" description="Basic and acidic residues" evidence="7">
    <location>
        <begin position="2154"/>
        <end position="2167"/>
    </location>
</feature>
<name>A0A1S3KD22_LINAN</name>
<feature type="compositionally biased region" description="Basic and acidic residues" evidence="7">
    <location>
        <begin position="1135"/>
        <end position="1157"/>
    </location>
</feature>
<evidence type="ECO:0000259" key="9">
    <source>
        <dbReference type="PROSITE" id="PS50835"/>
    </source>
</evidence>
<dbReference type="OrthoDB" id="8961654at2759"/>
<feature type="region of interest" description="Disordered" evidence="7">
    <location>
        <begin position="1800"/>
        <end position="2304"/>
    </location>
</feature>
<feature type="domain" description="Sushi" evidence="10">
    <location>
        <begin position="18"/>
        <end position="79"/>
    </location>
</feature>
<feature type="compositionally biased region" description="Polar residues" evidence="7">
    <location>
        <begin position="1028"/>
        <end position="1043"/>
    </location>
</feature>
<dbReference type="PROSITE" id="PS50158">
    <property type="entry name" value="ZF_CCHC"/>
    <property type="match status" value="1"/>
</dbReference>
<feature type="domain" description="Sushi" evidence="10">
    <location>
        <begin position="80"/>
        <end position="140"/>
    </location>
</feature>
<feature type="region of interest" description="Disordered" evidence="7">
    <location>
        <begin position="1758"/>
        <end position="1786"/>
    </location>
</feature>
<keyword evidence="11" id="KW-1185">Reference proteome</keyword>
<dbReference type="KEGG" id="lak:106180810"/>
<dbReference type="PROSITE" id="PS50923">
    <property type="entry name" value="SUSHI"/>
    <property type="match status" value="3"/>
</dbReference>
<feature type="compositionally biased region" description="Basic residues" evidence="7">
    <location>
        <begin position="1843"/>
        <end position="1852"/>
    </location>
</feature>
<feature type="region of interest" description="Disordered" evidence="7">
    <location>
        <begin position="776"/>
        <end position="796"/>
    </location>
</feature>
<evidence type="ECO:0000256" key="4">
    <source>
        <dbReference type="ARBA" id="ARBA00023180"/>
    </source>
</evidence>
<reference evidence="12" key="1">
    <citation type="submission" date="2025-08" db="UniProtKB">
        <authorList>
            <consortium name="RefSeq"/>
        </authorList>
    </citation>
    <scope>IDENTIFICATION</scope>
    <source>
        <tissue evidence="12">Gonads</tissue>
    </source>
</reference>
<comment type="caution">
    <text evidence="6">Lacks conserved residue(s) required for the propagation of feature annotation.</text>
</comment>
<evidence type="ECO:0000256" key="6">
    <source>
        <dbReference type="PROSITE-ProRule" id="PRU00302"/>
    </source>
</evidence>
<organism evidence="11 12">
    <name type="scientific">Lingula anatina</name>
    <name type="common">Brachiopod</name>
    <name type="synonym">Lingula unguis</name>
    <dbReference type="NCBI Taxonomy" id="7574"/>
    <lineage>
        <taxon>Eukaryota</taxon>
        <taxon>Metazoa</taxon>
        <taxon>Spiralia</taxon>
        <taxon>Lophotrochozoa</taxon>
        <taxon>Brachiopoda</taxon>
        <taxon>Linguliformea</taxon>
        <taxon>Lingulata</taxon>
        <taxon>Lingulida</taxon>
        <taxon>Linguloidea</taxon>
        <taxon>Lingulidae</taxon>
        <taxon>Lingula</taxon>
    </lineage>
</organism>
<dbReference type="PROSITE" id="PS50835">
    <property type="entry name" value="IG_LIKE"/>
    <property type="match status" value="1"/>
</dbReference>
<keyword evidence="2" id="KW-0677">Repeat</keyword>
<feature type="domain" description="Sushi" evidence="10">
    <location>
        <begin position="205"/>
        <end position="266"/>
    </location>
</feature>
<dbReference type="InterPro" id="IPR007110">
    <property type="entry name" value="Ig-like_dom"/>
</dbReference>
<feature type="compositionally biased region" description="Acidic residues" evidence="7">
    <location>
        <begin position="2139"/>
        <end position="2153"/>
    </location>
</feature>
<dbReference type="SUPFAM" id="SSF57535">
    <property type="entry name" value="Complement control module/SCR domain"/>
    <property type="match status" value="6"/>
</dbReference>
<keyword evidence="4" id="KW-0325">Glycoprotein</keyword>
<feature type="region of interest" description="Disordered" evidence="7">
    <location>
        <begin position="530"/>
        <end position="556"/>
    </location>
</feature>
<dbReference type="PANTHER" id="PTHR19325:SF575">
    <property type="entry name" value="LOCOMOTION-RELATED PROTEIN HIKARU GENKI"/>
    <property type="match status" value="1"/>
</dbReference>
<feature type="region of interest" description="Disordered" evidence="7">
    <location>
        <begin position="1026"/>
        <end position="1050"/>
    </location>
</feature>
<feature type="region of interest" description="Disordered" evidence="7">
    <location>
        <begin position="1551"/>
        <end position="1593"/>
    </location>
</feature>
<evidence type="ECO:0000256" key="5">
    <source>
        <dbReference type="PROSITE-ProRule" id="PRU00047"/>
    </source>
</evidence>
<evidence type="ECO:0000256" key="7">
    <source>
        <dbReference type="SAM" id="MobiDB-lite"/>
    </source>
</evidence>
<keyword evidence="5" id="KW-0479">Metal-binding</keyword>
<keyword evidence="1 6" id="KW-0768">Sushi</keyword>
<feature type="compositionally biased region" description="Polar residues" evidence="7">
    <location>
        <begin position="1578"/>
        <end position="1590"/>
    </location>
</feature>
<feature type="compositionally biased region" description="Polar residues" evidence="7">
    <location>
        <begin position="1942"/>
        <end position="1956"/>
    </location>
</feature>
<feature type="domain" description="Ig-like" evidence="9">
    <location>
        <begin position="147"/>
        <end position="250"/>
    </location>
</feature>
<feature type="compositionally biased region" description="Basic and acidic residues" evidence="7">
    <location>
        <begin position="1853"/>
        <end position="1874"/>
    </location>
</feature>
<dbReference type="InterPro" id="IPR050350">
    <property type="entry name" value="Compl-Cell_Adhes-Reg"/>
</dbReference>
<dbReference type="GO" id="GO:0008270">
    <property type="term" value="F:zinc ion binding"/>
    <property type="evidence" value="ECO:0007669"/>
    <property type="project" value="UniProtKB-KW"/>
</dbReference>
<accession>A0A1S3KD22</accession>
<feature type="region of interest" description="Disordered" evidence="7">
    <location>
        <begin position="1127"/>
        <end position="1171"/>
    </location>
</feature>
<feature type="region of interest" description="Disordered" evidence="7">
    <location>
        <begin position="1214"/>
        <end position="1269"/>
    </location>
</feature>
<feature type="compositionally biased region" description="Polar residues" evidence="7">
    <location>
        <begin position="1987"/>
        <end position="1996"/>
    </location>
</feature>
<feature type="compositionally biased region" description="Basic residues" evidence="7">
    <location>
        <begin position="1806"/>
        <end position="1815"/>
    </location>
</feature>
<feature type="compositionally biased region" description="Acidic residues" evidence="7">
    <location>
        <begin position="2113"/>
        <end position="2123"/>
    </location>
</feature>
<evidence type="ECO:0000259" key="10">
    <source>
        <dbReference type="PROSITE" id="PS50923"/>
    </source>
</evidence>
<feature type="compositionally biased region" description="Basic residues" evidence="7">
    <location>
        <begin position="2127"/>
        <end position="2136"/>
    </location>
</feature>
<feature type="disulfide bond" evidence="6">
    <location>
        <begin position="82"/>
        <end position="125"/>
    </location>
</feature>
<dbReference type="InterPro" id="IPR001878">
    <property type="entry name" value="Znf_CCHC"/>
</dbReference>
<dbReference type="InterPro" id="IPR000436">
    <property type="entry name" value="Sushi_SCR_CCP_dom"/>
</dbReference>
<dbReference type="Gene3D" id="2.10.70.10">
    <property type="entry name" value="Complement Module, domain 1"/>
    <property type="match status" value="5"/>
</dbReference>